<keyword evidence="1" id="KW-0863">Zinc-finger</keyword>
<accession>C3ZR82</accession>
<dbReference type="InterPro" id="IPR012934">
    <property type="entry name" value="Znf_AD"/>
</dbReference>
<evidence type="ECO:0000313" key="4">
    <source>
        <dbReference type="EMBL" id="EEN44955.1"/>
    </source>
</evidence>
<reference evidence="4" key="1">
    <citation type="journal article" date="2008" name="Nature">
        <title>The amphioxus genome and the evolution of the chordate karyotype.</title>
        <authorList>
            <consortium name="US DOE Joint Genome Institute (JGI-PGF)"/>
            <person name="Putnam N.H."/>
            <person name="Butts T."/>
            <person name="Ferrier D.E.K."/>
            <person name="Furlong R.F."/>
            <person name="Hellsten U."/>
            <person name="Kawashima T."/>
            <person name="Robinson-Rechavi M."/>
            <person name="Shoguchi E."/>
            <person name="Terry A."/>
            <person name="Yu J.-K."/>
            <person name="Benito-Gutierrez E.L."/>
            <person name="Dubchak I."/>
            <person name="Garcia-Fernandez J."/>
            <person name="Gibson-Brown J.J."/>
            <person name="Grigoriev I.V."/>
            <person name="Horton A.C."/>
            <person name="de Jong P.J."/>
            <person name="Jurka J."/>
            <person name="Kapitonov V.V."/>
            <person name="Kohara Y."/>
            <person name="Kuroki Y."/>
            <person name="Lindquist E."/>
            <person name="Lucas S."/>
            <person name="Osoegawa K."/>
            <person name="Pennacchio L.A."/>
            <person name="Salamov A.A."/>
            <person name="Satou Y."/>
            <person name="Sauka-Spengler T."/>
            <person name="Schmutz J."/>
            <person name="Shin-I T."/>
            <person name="Toyoda A."/>
            <person name="Bronner-Fraser M."/>
            <person name="Fujiyama A."/>
            <person name="Holland L.Z."/>
            <person name="Holland P.W.H."/>
            <person name="Satoh N."/>
            <person name="Rokhsar D.S."/>
        </authorList>
    </citation>
    <scope>NUCLEOTIDE SEQUENCE [LARGE SCALE GENOMIC DNA]</scope>
    <source>
        <strain evidence="4">S238N-H82</strain>
        <tissue evidence="4">Testes</tissue>
    </source>
</reference>
<gene>
    <name evidence="4" type="ORF">BRAFLDRAFT_89134</name>
</gene>
<feature type="domain" description="ZAD" evidence="3">
    <location>
        <begin position="14"/>
        <end position="99"/>
    </location>
</feature>
<dbReference type="AlphaFoldDB" id="C3ZR82"/>
<proteinExistence type="predicted"/>
<dbReference type="InParanoid" id="C3ZR82"/>
<feature type="binding site" evidence="1">
    <location>
        <position position="19"/>
    </location>
    <ligand>
        <name>Zn(2+)</name>
        <dbReference type="ChEBI" id="CHEBI:29105"/>
    </ligand>
</feature>
<dbReference type="STRING" id="7739.C3ZR82"/>
<feature type="compositionally biased region" description="Low complexity" evidence="2">
    <location>
        <begin position="144"/>
        <end position="155"/>
    </location>
</feature>
<feature type="binding site" evidence="1">
    <location>
        <position position="16"/>
    </location>
    <ligand>
        <name>Zn(2+)</name>
        <dbReference type="ChEBI" id="CHEBI:29105"/>
    </ligand>
</feature>
<feature type="binding site" evidence="1">
    <location>
        <position position="75"/>
    </location>
    <ligand>
        <name>Zn(2+)</name>
        <dbReference type="ChEBI" id="CHEBI:29105"/>
    </ligand>
</feature>
<evidence type="ECO:0000256" key="1">
    <source>
        <dbReference type="PROSITE-ProRule" id="PRU01263"/>
    </source>
</evidence>
<dbReference type="InterPro" id="IPR046496">
    <property type="entry name" value="DUF6589"/>
</dbReference>
<feature type="region of interest" description="Disordered" evidence="2">
    <location>
        <begin position="97"/>
        <end position="166"/>
    </location>
</feature>
<organism>
    <name type="scientific">Branchiostoma floridae</name>
    <name type="common">Florida lancelet</name>
    <name type="synonym">Amphioxus</name>
    <dbReference type="NCBI Taxonomy" id="7739"/>
    <lineage>
        <taxon>Eukaryota</taxon>
        <taxon>Metazoa</taxon>
        <taxon>Chordata</taxon>
        <taxon>Cephalochordata</taxon>
        <taxon>Leptocardii</taxon>
        <taxon>Amphioxiformes</taxon>
        <taxon>Branchiostomatidae</taxon>
        <taxon>Branchiostoma</taxon>
    </lineage>
</organism>
<dbReference type="eggNOG" id="ENOG502SJUI">
    <property type="taxonomic scope" value="Eukaryota"/>
</dbReference>
<feature type="binding site" evidence="1">
    <location>
        <position position="72"/>
    </location>
    <ligand>
        <name>Zn(2+)</name>
        <dbReference type="ChEBI" id="CHEBI:29105"/>
    </ligand>
</feature>
<keyword evidence="1" id="KW-0862">Zinc</keyword>
<name>C3ZR82_BRAFL</name>
<keyword evidence="1" id="KW-0479">Metal-binding</keyword>
<evidence type="ECO:0000259" key="3">
    <source>
        <dbReference type="PROSITE" id="PS51915"/>
    </source>
</evidence>
<dbReference type="EMBL" id="GG666664">
    <property type="protein sequence ID" value="EEN44955.1"/>
    <property type="molecule type" value="Genomic_DNA"/>
</dbReference>
<evidence type="ECO:0000256" key="2">
    <source>
        <dbReference type="SAM" id="MobiDB-lite"/>
    </source>
</evidence>
<dbReference type="GO" id="GO:0008270">
    <property type="term" value="F:zinc ion binding"/>
    <property type="evidence" value="ECO:0007669"/>
    <property type="project" value="UniProtKB-UniRule"/>
</dbReference>
<sequence>MPRQKRSSLPGINDFCRLCARNLVILGVRRRSQNLFKLTANSKPGTVLIATRLEKLLGTAPEKRSDLSETICQFCIRKLANYEQTVDKIGEWRRNIGTRTCDRTPKTTPKRTPTRKSPAPGQGKTPENAARKRELKFTPGKSPAQKQARSAQQSEQESENVDPLQNKSAETTVEVQVQFPSDKHPRLKRLDGELKSTVQQLAEGRWAAAANSLLKHKDMTAALQVKVSESIKRECNAMAAGSILGKTTPEDLQKFRMGDFGMELEARAPWLNSCLHGACGEAETSQAGLIAKCTAASVCLRVKHQNLSAIQYRNSIALLHGGAKKVAFARFNKQQICMSHRMSLQKQREFGAFKDVAVLGWKNTLEVQKESVSLLKSLHEEVVEQERVQCKAGLDTSGNSTISSADLQALDFSFKSYDVVVPPPPSLETEDDSDFDLLGVKPLDEPASPANSSAIDISAMLANIKGYREETYKVAERAIHSVAATPDSRPQDIVRQAICFIIETPLGTFQIIFDNVDFYVTPHHQSTENRPESVHWVHQYAAKDRVVTNLPSDEPLKRLKDLNLEDILPTYEVQQLLRKDYIIYVVRVLVWYLEAFRDFKKNAVWHIPHEFSAEMEQQSEQCWLGLQFKNENYNKDMADIMRKIQADYVPANVDEDGAITDLIHPILLGGDLLSEERAANIQAAFKSLDTPEERLDGMIPKNEVWHAGKNLLEIYNGKYFKPTAGADKASLCANMNVIQATNAKKGPHIAYNHYMELFMKDLHASIIYAAKKIFHLPSIDAPPESIVPDMILSGDQHTKSDWIHSRAAEIVDLVFAEDLDVVQGMSLQKPTEFKCRAEGCNRVYVRPKPRVTHELKKHNLVVSETESSPSTHMKEDHIRNYHISKLGMALLINNIHDATREGDGERLSRCFKMALLFYRCHGHTKYAHGTLLHFARSQALLPPSLAHSLVWNRFVNDKGGKGNNVPLDLNLEFKNNLLKQFLKHLGPNLNESNAARVANSIGEMAKLLQSIDTELGVRRGSGYHHKPDDTADIQRLVVQYEQANVLDFQPGREYNSFPGMDRNPISKLNMDKMLDWMRNKLKYWEALHE</sequence>
<dbReference type="Pfam" id="PF20231">
    <property type="entry name" value="DUF6589"/>
    <property type="match status" value="1"/>
</dbReference>
<protein>
    <recommendedName>
        <fullName evidence="3">ZAD domain-containing protein</fullName>
    </recommendedName>
</protein>
<dbReference type="PROSITE" id="PS51915">
    <property type="entry name" value="ZAD"/>
    <property type="match status" value="1"/>
</dbReference>
<dbReference type="GO" id="GO:0005634">
    <property type="term" value="C:nucleus"/>
    <property type="evidence" value="ECO:0007669"/>
    <property type="project" value="InterPro"/>
</dbReference>